<dbReference type="GO" id="GO:0003676">
    <property type="term" value="F:nucleic acid binding"/>
    <property type="evidence" value="ECO:0007669"/>
    <property type="project" value="InterPro"/>
</dbReference>
<gene>
    <name evidence="5" type="ORF">RhiXN_09501</name>
</gene>
<feature type="region of interest" description="Disordered" evidence="3">
    <location>
        <begin position="1"/>
        <end position="69"/>
    </location>
</feature>
<dbReference type="AlphaFoldDB" id="A0A8H8SY01"/>
<dbReference type="GO" id="GO:0008270">
    <property type="term" value="F:zinc ion binding"/>
    <property type="evidence" value="ECO:0007669"/>
    <property type="project" value="UniProtKB-KW"/>
</dbReference>
<reference evidence="5" key="1">
    <citation type="submission" date="2020-05" db="EMBL/GenBank/DDBJ databases">
        <title>Evolutionary and genomic comparisons of hybrid uninucleate and nonhybrid Rhizoctonia fungi.</title>
        <authorList>
            <person name="Li C."/>
            <person name="Chen X."/>
        </authorList>
    </citation>
    <scope>NUCLEOTIDE SEQUENCE</scope>
    <source>
        <strain evidence="5">AG-1 IA</strain>
    </source>
</reference>
<proteinExistence type="predicted"/>
<protein>
    <submittedName>
        <fullName evidence="5">Retrotransposon-derived protein PEG10</fullName>
    </submittedName>
</protein>
<evidence type="ECO:0000256" key="3">
    <source>
        <dbReference type="SAM" id="MobiDB-lite"/>
    </source>
</evidence>
<keyword evidence="1" id="KW-0507">mRNA processing</keyword>
<dbReference type="KEGG" id="rsx:RhiXN_09501"/>
<dbReference type="EMBL" id="CP059665">
    <property type="protein sequence ID" value="QRW21914.1"/>
    <property type="molecule type" value="Genomic_DNA"/>
</dbReference>
<feature type="domain" description="CCHC-type" evidence="4">
    <location>
        <begin position="248"/>
        <end position="263"/>
    </location>
</feature>
<keyword evidence="2" id="KW-0479">Metal-binding</keyword>
<dbReference type="InterPro" id="IPR001878">
    <property type="entry name" value="Znf_CCHC"/>
</dbReference>
<evidence type="ECO:0000313" key="6">
    <source>
        <dbReference type="Proteomes" id="UP000650533"/>
    </source>
</evidence>
<dbReference type="GeneID" id="67031780"/>
<dbReference type="SUPFAM" id="SSF57756">
    <property type="entry name" value="Retrovirus zinc finger-like domains"/>
    <property type="match status" value="1"/>
</dbReference>
<accession>A0A8H8SY01</accession>
<organism evidence="5 6">
    <name type="scientific">Rhizoctonia solani</name>
    <dbReference type="NCBI Taxonomy" id="456999"/>
    <lineage>
        <taxon>Eukaryota</taxon>
        <taxon>Fungi</taxon>
        <taxon>Dikarya</taxon>
        <taxon>Basidiomycota</taxon>
        <taxon>Agaricomycotina</taxon>
        <taxon>Agaricomycetes</taxon>
        <taxon>Cantharellales</taxon>
        <taxon>Ceratobasidiaceae</taxon>
        <taxon>Rhizoctonia</taxon>
    </lineage>
</organism>
<dbReference type="Proteomes" id="UP000650533">
    <property type="component" value="Chromosome 8"/>
</dbReference>
<evidence type="ECO:0000259" key="4">
    <source>
        <dbReference type="PROSITE" id="PS50158"/>
    </source>
</evidence>
<name>A0A8H8SY01_9AGAM</name>
<dbReference type="RefSeq" id="XP_043182151.1">
    <property type="nucleotide sequence ID" value="XM_043329317.1"/>
</dbReference>
<keyword evidence="2" id="KW-0862">Zinc</keyword>
<feature type="compositionally biased region" description="Basic and acidic residues" evidence="3">
    <location>
        <begin position="24"/>
        <end position="39"/>
    </location>
</feature>
<dbReference type="PROSITE" id="PS50158">
    <property type="entry name" value="ZF_CCHC"/>
    <property type="match status" value="1"/>
</dbReference>
<keyword evidence="2" id="KW-0863">Zinc-finger</keyword>
<dbReference type="InterPro" id="IPR036875">
    <property type="entry name" value="Znf_CCHC_sf"/>
</dbReference>
<sequence>MVRPGRPSLANPFQPIRATGGYNSKEEEPRQEVKKEPCRASRGLSSLTPFNEGMGTKHPKMELPNPYKGNTRGHKATQWLDCILLWVALHQHQFNEEQHMVVWILYHMEDKVANWALPLINNIIKGKVLAPRTIKSLGMRFKQVFADPDAKQATAQKIAALTQTSSTKVKELLSTKDSIPDKLEAIFAASIKIDNTHHKNKENGPKKVTKSLVTATSSTTTTHRVHLPKDPNYVTPEERDHCCEAGLCIKCRQKGHGIKQCPNGWKALIKEAAKVVEVTQLEKE</sequence>
<evidence type="ECO:0000313" key="5">
    <source>
        <dbReference type="EMBL" id="QRW21914.1"/>
    </source>
</evidence>
<evidence type="ECO:0000256" key="2">
    <source>
        <dbReference type="PROSITE-ProRule" id="PRU00047"/>
    </source>
</evidence>
<evidence type="ECO:0000256" key="1">
    <source>
        <dbReference type="ARBA" id="ARBA00022664"/>
    </source>
</evidence>
<dbReference type="GO" id="GO:0006397">
    <property type="term" value="P:mRNA processing"/>
    <property type="evidence" value="ECO:0007669"/>
    <property type="project" value="UniProtKB-KW"/>
</dbReference>